<dbReference type="PANTHER" id="PTHR43540:SF1">
    <property type="entry name" value="ISOCHORISMATASE HYDROLASE"/>
    <property type="match status" value="1"/>
</dbReference>
<reference evidence="3 4" key="1">
    <citation type="submission" date="2015-09" db="EMBL/GenBank/DDBJ databases">
        <title>Genome sequence, genome mining and natural product profiling of a biocontrol bacterium Streptomyces malaysiensis F913.</title>
        <authorList>
            <person name="Xu Y."/>
            <person name="Wei J."/>
            <person name="Xie J."/>
            <person name="Li T."/>
            <person name="Zhou Z."/>
        </authorList>
    </citation>
    <scope>NUCLEOTIDE SEQUENCE [LARGE SCALE GENOMIC DNA]</scope>
    <source>
        <strain evidence="3 4">F913</strain>
    </source>
</reference>
<dbReference type="SUPFAM" id="SSF52499">
    <property type="entry name" value="Isochorismatase-like hydrolases"/>
    <property type="match status" value="1"/>
</dbReference>
<dbReference type="InterPro" id="IPR036380">
    <property type="entry name" value="Isochorismatase-like_sf"/>
</dbReference>
<accession>A0A2J7Z8B5</accession>
<dbReference type="GO" id="GO:0016787">
    <property type="term" value="F:hydrolase activity"/>
    <property type="evidence" value="ECO:0007669"/>
    <property type="project" value="UniProtKB-KW"/>
</dbReference>
<gene>
    <name evidence="3" type="ORF">SMF913_12520</name>
</gene>
<organism evidence="3 4">
    <name type="scientific">Streptomyces malaysiensis</name>
    <dbReference type="NCBI Taxonomy" id="92644"/>
    <lineage>
        <taxon>Bacteria</taxon>
        <taxon>Bacillati</taxon>
        <taxon>Actinomycetota</taxon>
        <taxon>Actinomycetes</taxon>
        <taxon>Kitasatosporales</taxon>
        <taxon>Streptomycetaceae</taxon>
        <taxon>Streptomyces</taxon>
        <taxon>Streptomyces violaceusniger group</taxon>
    </lineage>
</organism>
<dbReference type="Pfam" id="PF00857">
    <property type="entry name" value="Isochorismatase"/>
    <property type="match status" value="1"/>
</dbReference>
<protein>
    <recommendedName>
        <fullName evidence="2">Isochorismatase-like domain-containing protein</fullName>
    </recommendedName>
</protein>
<keyword evidence="4" id="KW-1185">Reference proteome</keyword>
<dbReference type="Proteomes" id="UP000236520">
    <property type="component" value="Unassembled WGS sequence"/>
</dbReference>
<evidence type="ECO:0000313" key="3">
    <source>
        <dbReference type="EMBL" id="PNG96495.1"/>
    </source>
</evidence>
<feature type="domain" description="Isochorismatase-like" evidence="2">
    <location>
        <begin position="22"/>
        <end position="193"/>
    </location>
</feature>
<name>A0A2J7Z8B5_STRMQ</name>
<dbReference type="InterPro" id="IPR000868">
    <property type="entry name" value="Isochorismatase-like_dom"/>
</dbReference>
<dbReference type="InterPro" id="IPR050272">
    <property type="entry name" value="Isochorismatase-like_hydrls"/>
</dbReference>
<comment type="caution">
    <text evidence="3">The sequence shown here is derived from an EMBL/GenBank/DDBJ whole genome shotgun (WGS) entry which is preliminary data.</text>
</comment>
<dbReference type="AlphaFoldDB" id="A0A2J7Z8B5"/>
<evidence type="ECO:0000259" key="2">
    <source>
        <dbReference type="Pfam" id="PF00857"/>
    </source>
</evidence>
<dbReference type="Gene3D" id="3.40.50.850">
    <property type="entry name" value="Isochorismatase-like"/>
    <property type="match status" value="1"/>
</dbReference>
<proteinExistence type="predicted"/>
<dbReference type="PANTHER" id="PTHR43540">
    <property type="entry name" value="PEROXYUREIDOACRYLATE/UREIDOACRYLATE AMIDOHYDROLASE-RELATED"/>
    <property type="match status" value="1"/>
</dbReference>
<evidence type="ECO:0000256" key="1">
    <source>
        <dbReference type="ARBA" id="ARBA00022801"/>
    </source>
</evidence>
<keyword evidence="1" id="KW-0378">Hydrolase</keyword>
<dbReference type="EMBL" id="LJIW01000001">
    <property type="protein sequence ID" value="PNG96495.1"/>
    <property type="molecule type" value="Genomic_DNA"/>
</dbReference>
<sequence length="202" mass="21660">MNMNMNMNVNENESVRESANETALLVMDVQEGIVARVQDPDYVPRVSRAVDAARNAGIPVVYVVIGFRSGRPEASARNKLVGSLPPGLYTEDDPNIAIHPGVAPRSGEVVVTKRRVSAFAGSDLDVVLRSGGITHLVLTGVATGGVVLSTLRQAADLDFRLTVLSDACYDPDPEVHRLLTEKVFPSQAEVITVGEWAQRAAV</sequence>
<evidence type="ECO:0000313" key="4">
    <source>
        <dbReference type="Proteomes" id="UP000236520"/>
    </source>
</evidence>
<dbReference type="CDD" id="cd00431">
    <property type="entry name" value="cysteine_hydrolases"/>
    <property type="match status" value="1"/>
</dbReference>